<feature type="compositionally biased region" description="Basic and acidic residues" evidence="1">
    <location>
        <begin position="99"/>
        <end position="109"/>
    </location>
</feature>
<feature type="region of interest" description="Disordered" evidence="1">
    <location>
        <begin position="1"/>
        <end position="147"/>
    </location>
</feature>
<organism evidence="2 3">
    <name type="scientific">Phakopsora pachyrhizi</name>
    <name type="common">Asian soybean rust disease fungus</name>
    <dbReference type="NCBI Taxonomy" id="170000"/>
    <lineage>
        <taxon>Eukaryota</taxon>
        <taxon>Fungi</taxon>
        <taxon>Dikarya</taxon>
        <taxon>Basidiomycota</taxon>
        <taxon>Pucciniomycotina</taxon>
        <taxon>Pucciniomycetes</taxon>
        <taxon>Pucciniales</taxon>
        <taxon>Phakopsoraceae</taxon>
        <taxon>Phakopsora</taxon>
    </lineage>
</organism>
<keyword evidence="3" id="KW-1185">Reference proteome</keyword>
<feature type="compositionally biased region" description="Polar residues" evidence="1">
    <location>
        <begin position="85"/>
        <end position="96"/>
    </location>
</feature>
<proteinExistence type="predicted"/>
<evidence type="ECO:0000313" key="3">
    <source>
        <dbReference type="Proteomes" id="UP001153365"/>
    </source>
</evidence>
<evidence type="ECO:0000313" key="2">
    <source>
        <dbReference type="EMBL" id="CAH7685759.1"/>
    </source>
</evidence>
<protein>
    <submittedName>
        <fullName evidence="2">Uncharacterized protein</fullName>
    </submittedName>
</protein>
<feature type="compositionally biased region" description="Acidic residues" evidence="1">
    <location>
        <begin position="110"/>
        <end position="119"/>
    </location>
</feature>
<feature type="compositionally biased region" description="Low complexity" evidence="1">
    <location>
        <begin position="9"/>
        <end position="19"/>
    </location>
</feature>
<evidence type="ECO:0000256" key="1">
    <source>
        <dbReference type="SAM" id="MobiDB-lite"/>
    </source>
</evidence>
<accession>A0AAV0BGM8</accession>
<dbReference type="AlphaFoldDB" id="A0AAV0BGM8"/>
<dbReference type="EMBL" id="CALTRL010005743">
    <property type="protein sequence ID" value="CAH7685759.1"/>
    <property type="molecule type" value="Genomic_DNA"/>
</dbReference>
<dbReference type="Proteomes" id="UP001153365">
    <property type="component" value="Unassembled WGS sequence"/>
</dbReference>
<feature type="compositionally biased region" description="Polar residues" evidence="1">
    <location>
        <begin position="47"/>
        <end position="75"/>
    </location>
</feature>
<reference evidence="2" key="1">
    <citation type="submission" date="2022-06" db="EMBL/GenBank/DDBJ databases">
        <authorList>
            <consortium name="SYNGENTA / RWTH Aachen University"/>
        </authorList>
    </citation>
    <scope>NUCLEOTIDE SEQUENCE</scope>
</reference>
<name>A0AAV0BGM8_PHAPC</name>
<comment type="caution">
    <text evidence="2">The sequence shown here is derived from an EMBL/GenBank/DDBJ whole genome shotgun (WGS) entry which is preliminary data.</text>
</comment>
<sequence>MSQYGGYGNPYYGEGSGSSFHNFEDIQPPHGYPRLYPEYQNPYDVNPSRSTPQSSYMQDNNEYQVPTTNFPSGSYSIKGKERQSQDFGQSPHSEIQSFKGKERQYKGDKDDDDSDEDKADDSLIGDESTQFDFGDLPGPDKRSKSVIPHRFYEKGMKTYFDQFDCNKTKEQLIEAKQLRGDTNKKTREMRQPARVVVGVFWRRLELSWAIDKAGDAKVYPWRAGEFDPLASAMVGVVKWRILEVVGAIKGYQRPNQSLGIPTKGMDMADGG</sequence>
<gene>
    <name evidence="2" type="ORF">PPACK8108_LOCUS20333</name>
</gene>